<dbReference type="PROSITE" id="PS50800">
    <property type="entry name" value="SAP"/>
    <property type="match status" value="1"/>
</dbReference>
<accession>A0ABD0KP17</accession>
<name>A0ABD0KP17_9CAEN</name>
<dbReference type="Gene3D" id="1.10.720.30">
    <property type="entry name" value="SAP domain"/>
    <property type="match status" value="1"/>
</dbReference>
<dbReference type="Proteomes" id="UP001519460">
    <property type="component" value="Unassembled WGS sequence"/>
</dbReference>
<dbReference type="AlphaFoldDB" id="A0ABD0KP17"/>
<comment type="caution">
    <text evidence="2">The sequence shown here is derived from an EMBL/GenBank/DDBJ whole genome shotgun (WGS) entry which is preliminary data.</text>
</comment>
<dbReference type="EMBL" id="JACVVK020000149">
    <property type="protein sequence ID" value="KAK7488545.1"/>
    <property type="molecule type" value="Genomic_DNA"/>
</dbReference>
<dbReference type="Pfam" id="PF02037">
    <property type="entry name" value="SAP"/>
    <property type="match status" value="1"/>
</dbReference>
<keyword evidence="3" id="KW-1185">Reference proteome</keyword>
<organism evidence="2 3">
    <name type="scientific">Batillaria attramentaria</name>
    <dbReference type="NCBI Taxonomy" id="370345"/>
    <lineage>
        <taxon>Eukaryota</taxon>
        <taxon>Metazoa</taxon>
        <taxon>Spiralia</taxon>
        <taxon>Lophotrochozoa</taxon>
        <taxon>Mollusca</taxon>
        <taxon>Gastropoda</taxon>
        <taxon>Caenogastropoda</taxon>
        <taxon>Sorbeoconcha</taxon>
        <taxon>Cerithioidea</taxon>
        <taxon>Batillariidae</taxon>
        <taxon>Batillaria</taxon>
    </lineage>
</organism>
<sequence>MADPCVFESMKVQELKQYLKANSQCTSGKKSELIRRAKGTFSLLLMKAVDDSKRPGSNSDTALSENKDGEFHHVANLNGWVDVEAVAMSQWPEVTDKELYNYLVYTCNRTVDLKKKNARRQLGPIV</sequence>
<feature type="domain" description="SAP" evidence="1">
    <location>
        <begin position="7"/>
        <end position="41"/>
    </location>
</feature>
<protein>
    <recommendedName>
        <fullName evidence="1">SAP domain-containing protein</fullName>
    </recommendedName>
</protein>
<evidence type="ECO:0000259" key="1">
    <source>
        <dbReference type="PROSITE" id="PS50800"/>
    </source>
</evidence>
<dbReference type="InterPro" id="IPR036361">
    <property type="entry name" value="SAP_dom_sf"/>
</dbReference>
<proteinExistence type="predicted"/>
<evidence type="ECO:0000313" key="2">
    <source>
        <dbReference type="EMBL" id="KAK7488545.1"/>
    </source>
</evidence>
<gene>
    <name evidence="2" type="ORF">BaRGS_00020162</name>
</gene>
<reference evidence="2 3" key="1">
    <citation type="journal article" date="2023" name="Sci. Data">
        <title>Genome assembly of the Korean intertidal mud-creeper Batillaria attramentaria.</title>
        <authorList>
            <person name="Patra A.K."/>
            <person name="Ho P.T."/>
            <person name="Jun S."/>
            <person name="Lee S.J."/>
            <person name="Kim Y."/>
            <person name="Won Y.J."/>
        </authorList>
    </citation>
    <scope>NUCLEOTIDE SEQUENCE [LARGE SCALE GENOMIC DNA]</scope>
    <source>
        <strain evidence="2">Wonlab-2016</strain>
    </source>
</reference>
<dbReference type="InterPro" id="IPR003034">
    <property type="entry name" value="SAP_dom"/>
</dbReference>
<dbReference type="SUPFAM" id="SSF68906">
    <property type="entry name" value="SAP domain"/>
    <property type="match status" value="1"/>
</dbReference>
<dbReference type="SMART" id="SM00513">
    <property type="entry name" value="SAP"/>
    <property type="match status" value="1"/>
</dbReference>
<evidence type="ECO:0000313" key="3">
    <source>
        <dbReference type="Proteomes" id="UP001519460"/>
    </source>
</evidence>